<dbReference type="InterPro" id="IPR002076">
    <property type="entry name" value="ELO_fam"/>
</dbReference>
<dbReference type="PROSITE" id="PS01188">
    <property type="entry name" value="ELO"/>
    <property type="match status" value="1"/>
</dbReference>
<evidence type="ECO:0000256" key="2">
    <source>
        <dbReference type="ARBA" id="ARBA00007263"/>
    </source>
</evidence>
<feature type="transmembrane region" description="Helical" evidence="12">
    <location>
        <begin position="178"/>
        <end position="195"/>
    </location>
</feature>
<evidence type="ECO:0000256" key="5">
    <source>
        <dbReference type="ARBA" id="ARBA00022692"/>
    </source>
</evidence>
<feature type="transmembrane region" description="Helical" evidence="12">
    <location>
        <begin position="69"/>
        <end position="87"/>
    </location>
</feature>
<dbReference type="GO" id="GO:0030148">
    <property type="term" value="P:sphingolipid biosynthetic process"/>
    <property type="evidence" value="ECO:0007669"/>
    <property type="project" value="TreeGrafter"/>
</dbReference>
<dbReference type="PANTHER" id="PTHR11157">
    <property type="entry name" value="FATTY ACID ACYL TRANSFERASE-RELATED"/>
    <property type="match status" value="1"/>
</dbReference>
<comment type="similarity">
    <text evidence="2 12">Belongs to the ELO family.</text>
</comment>
<feature type="transmembrane region" description="Helical" evidence="12">
    <location>
        <begin position="150"/>
        <end position="171"/>
    </location>
</feature>
<feature type="transmembrane region" description="Helical" evidence="12">
    <location>
        <begin position="279"/>
        <end position="300"/>
    </location>
</feature>
<keyword evidence="6 12" id="KW-0276">Fatty acid metabolism</keyword>
<evidence type="ECO:0000256" key="10">
    <source>
        <dbReference type="ARBA" id="ARBA00023160"/>
    </source>
</evidence>
<keyword evidence="8 12" id="KW-0443">Lipid metabolism</keyword>
<evidence type="ECO:0000256" key="11">
    <source>
        <dbReference type="ARBA" id="ARBA00047375"/>
    </source>
</evidence>
<comment type="caution">
    <text evidence="13">The sequence shown here is derived from an EMBL/GenBank/DDBJ whole genome shotgun (WGS) entry which is preliminary data.</text>
</comment>
<dbReference type="GO" id="GO:0034626">
    <property type="term" value="P:fatty acid elongation, polyunsaturated fatty acid"/>
    <property type="evidence" value="ECO:0007669"/>
    <property type="project" value="TreeGrafter"/>
</dbReference>
<dbReference type="EMBL" id="JAJGCB010000011">
    <property type="protein sequence ID" value="KAJ8990279.1"/>
    <property type="molecule type" value="Genomic_DNA"/>
</dbReference>
<dbReference type="GO" id="GO:0042761">
    <property type="term" value="P:very long-chain fatty acid biosynthetic process"/>
    <property type="evidence" value="ECO:0007669"/>
    <property type="project" value="TreeGrafter"/>
</dbReference>
<organism evidence="13 14">
    <name type="scientific">Exophiala dermatitidis</name>
    <name type="common">Black yeast-like fungus</name>
    <name type="synonym">Wangiella dermatitidis</name>
    <dbReference type="NCBI Taxonomy" id="5970"/>
    <lineage>
        <taxon>Eukaryota</taxon>
        <taxon>Fungi</taxon>
        <taxon>Dikarya</taxon>
        <taxon>Ascomycota</taxon>
        <taxon>Pezizomycotina</taxon>
        <taxon>Eurotiomycetes</taxon>
        <taxon>Chaetothyriomycetidae</taxon>
        <taxon>Chaetothyriales</taxon>
        <taxon>Herpotrichiellaceae</taxon>
        <taxon>Exophiala</taxon>
    </lineage>
</organism>
<name>A0AAN6ET50_EXODE</name>
<proteinExistence type="inferred from homology"/>
<dbReference type="AlphaFoldDB" id="A0AAN6ET50"/>
<evidence type="ECO:0000256" key="7">
    <source>
        <dbReference type="ARBA" id="ARBA00022989"/>
    </source>
</evidence>
<comment type="catalytic activity">
    <reaction evidence="12">
        <text>an acyl-CoA + malonyl-CoA + H(+) = a 3-oxoacyl-CoA + CO2 + CoA</text>
        <dbReference type="Rhea" id="RHEA:50252"/>
        <dbReference type="ChEBI" id="CHEBI:15378"/>
        <dbReference type="ChEBI" id="CHEBI:16526"/>
        <dbReference type="ChEBI" id="CHEBI:57287"/>
        <dbReference type="ChEBI" id="CHEBI:57384"/>
        <dbReference type="ChEBI" id="CHEBI:58342"/>
        <dbReference type="ChEBI" id="CHEBI:90726"/>
    </reaction>
    <physiologicalReaction direction="left-to-right" evidence="12">
        <dbReference type="Rhea" id="RHEA:50253"/>
    </physiologicalReaction>
</comment>
<keyword evidence="7 12" id="KW-1133">Transmembrane helix</keyword>
<evidence type="ECO:0000256" key="4">
    <source>
        <dbReference type="ARBA" id="ARBA00022679"/>
    </source>
</evidence>
<keyword evidence="5 12" id="KW-0812">Transmembrane</keyword>
<evidence type="ECO:0000256" key="8">
    <source>
        <dbReference type="ARBA" id="ARBA00023098"/>
    </source>
</evidence>
<dbReference type="Pfam" id="PF01151">
    <property type="entry name" value="ELO"/>
    <property type="match status" value="1"/>
</dbReference>
<feature type="transmembrane region" description="Helical" evidence="12">
    <location>
        <begin position="201"/>
        <end position="220"/>
    </location>
</feature>
<evidence type="ECO:0000256" key="1">
    <source>
        <dbReference type="ARBA" id="ARBA00004141"/>
    </source>
</evidence>
<dbReference type="EC" id="2.3.1.-" evidence="12"/>
<accession>A0AAN6ET50</accession>
<evidence type="ECO:0000256" key="3">
    <source>
        <dbReference type="ARBA" id="ARBA00022516"/>
    </source>
</evidence>
<evidence type="ECO:0000313" key="14">
    <source>
        <dbReference type="Proteomes" id="UP001161757"/>
    </source>
</evidence>
<evidence type="ECO:0000313" key="13">
    <source>
        <dbReference type="EMBL" id="KAJ8990279.1"/>
    </source>
</evidence>
<keyword evidence="3 12" id="KW-0444">Lipid biosynthesis</keyword>
<protein>
    <recommendedName>
        <fullName evidence="12">Elongation of fatty acids protein</fullName>
        <ecNumber evidence="12">2.3.1.-</ecNumber>
    </recommendedName>
</protein>
<dbReference type="GO" id="GO:0034625">
    <property type="term" value="P:fatty acid elongation, monounsaturated fatty acid"/>
    <property type="evidence" value="ECO:0007669"/>
    <property type="project" value="TreeGrafter"/>
</dbReference>
<dbReference type="PANTHER" id="PTHR11157:SF134">
    <property type="entry name" value="ELONGATION OF FATTY ACIDS PROTEIN 1-RELATED"/>
    <property type="match status" value="1"/>
</dbReference>
<dbReference type="InterPro" id="IPR030457">
    <property type="entry name" value="ELO_CS"/>
</dbReference>
<keyword evidence="13" id="KW-0012">Acyltransferase</keyword>
<comment type="catalytic activity">
    <reaction evidence="11">
        <text>a very-long-chain acyl-CoA + malonyl-CoA + H(+) = a very-long-chain 3-oxoacyl-CoA + CO2 + CoA</text>
        <dbReference type="Rhea" id="RHEA:32727"/>
        <dbReference type="ChEBI" id="CHEBI:15378"/>
        <dbReference type="ChEBI" id="CHEBI:16526"/>
        <dbReference type="ChEBI" id="CHEBI:57287"/>
        <dbReference type="ChEBI" id="CHEBI:57384"/>
        <dbReference type="ChEBI" id="CHEBI:90725"/>
        <dbReference type="ChEBI" id="CHEBI:90736"/>
        <dbReference type="EC" id="2.3.1.199"/>
    </reaction>
</comment>
<keyword evidence="10 12" id="KW-0275">Fatty acid biosynthesis</keyword>
<gene>
    <name evidence="13" type="primary">ELO2_1</name>
    <name evidence="13" type="ORF">HRR80_005766</name>
</gene>
<comment type="subcellular location">
    <subcellularLocation>
        <location evidence="1">Membrane</location>
        <topology evidence="1">Multi-pass membrane protein</topology>
    </subcellularLocation>
</comment>
<feature type="transmembrane region" description="Helical" evidence="12">
    <location>
        <begin position="108"/>
        <end position="130"/>
    </location>
</feature>
<dbReference type="GO" id="GO:0009922">
    <property type="term" value="F:fatty acid elongase activity"/>
    <property type="evidence" value="ECO:0007669"/>
    <property type="project" value="UniProtKB-EC"/>
</dbReference>
<dbReference type="GO" id="GO:0019367">
    <property type="term" value="P:fatty acid elongation, saturated fatty acid"/>
    <property type="evidence" value="ECO:0007669"/>
    <property type="project" value="TreeGrafter"/>
</dbReference>
<keyword evidence="4 12" id="KW-0808">Transferase</keyword>
<reference evidence="13" key="1">
    <citation type="submission" date="2023-01" db="EMBL/GenBank/DDBJ databases">
        <title>Exophiala dermititidis isolated from Cystic Fibrosis Patient.</title>
        <authorList>
            <person name="Kurbessoian T."/>
            <person name="Crocker A."/>
            <person name="Murante D."/>
            <person name="Hogan D.A."/>
            <person name="Stajich J.E."/>
        </authorList>
    </citation>
    <scope>NUCLEOTIDE SEQUENCE</scope>
    <source>
        <strain evidence="13">Ex8</strain>
    </source>
</reference>
<evidence type="ECO:0000256" key="6">
    <source>
        <dbReference type="ARBA" id="ARBA00022832"/>
    </source>
</evidence>
<evidence type="ECO:0000256" key="12">
    <source>
        <dbReference type="RuleBase" id="RU361115"/>
    </source>
</evidence>
<sequence>MEFINSTYKAAASLLPYATPVPKKHQLSMLSPKVFSMDPYSMFDRAYTALLGYRPHEFRFVQGKTPLSTFKECAIFIAAYYVIIFGGRELMRNRAPIRLNNLFIIHNFYLTVISGGLLLLFAQQLIPGLWKNGLYDGICGSTGWSQELLVLYYITYLTKYLELLDTVFLVLRKKPLTFLHTYHHGATALLCYTQLVGQTSVQWVPITLNLGVHVVMYWYYYQVARGNKCWWKQYITMFQISQFVLDLGFIYYACYNYYASTYAPWLPHRGTCGDTRQELAAFTGCVILSSYLVLFVMFYLSTYKKPQPTKKALKRTAQTEVPTISETTEMATDALKSATNVIVEGMGEEKCIRS</sequence>
<feature type="transmembrane region" description="Helical" evidence="12">
    <location>
        <begin position="240"/>
        <end position="259"/>
    </location>
</feature>
<dbReference type="Proteomes" id="UP001161757">
    <property type="component" value="Unassembled WGS sequence"/>
</dbReference>
<keyword evidence="9 12" id="KW-0472">Membrane</keyword>
<evidence type="ECO:0000256" key="9">
    <source>
        <dbReference type="ARBA" id="ARBA00023136"/>
    </source>
</evidence>
<dbReference type="GO" id="GO:0005789">
    <property type="term" value="C:endoplasmic reticulum membrane"/>
    <property type="evidence" value="ECO:0007669"/>
    <property type="project" value="TreeGrafter"/>
</dbReference>